<organism evidence="2 3">
    <name type="scientific">Xylaria hypoxylon</name>
    <dbReference type="NCBI Taxonomy" id="37992"/>
    <lineage>
        <taxon>Eukaryota</taxon>
        <taxon>Fungi</taxon>
        <taxon>Dikarya</taxon>
        <taxon>Ascomycota</taxon>
        <taxon>Pezizomycotina</taxon>
        <taxon>Sordariomycetes</taxon>
        <taxon>Xylariomycetidae</taxon>
        <taxon>Xylariales</taxon>
        <taxon>Xylariaceae</taxon>
        <taxon>Xylaria</taxon>
    </lineage>
</organism>
<dbReference type="STRING" id="37992.A0A4Z0Y4H0"/>
<proteinExistence type="predicted"/>
<evidence type="ECO:0000256" key="1">
    <source>
        <dbReference type="SAM" id="MobiDB-lite"/>
    </source>
</evidence>
<feature type="region of interest" description="Disordered" evidence="1">
    <location>
        <begin position="116"/>
        <end position="144"/>
    </location>
</feature>
<feature type="compositionally biased region" description="Polar residues" evidence="1">
    <location>
        <begin position="116"/>
        <end position="143"/>
    </location>
</feature>
<reference evidence="2 3" key="1">
    <citation type="submission" date="2019-03" db="EMBL/GenBank/DDBJ databases">
        <title>Draft genome sequence of Xylaria hypoxylon DSM 108379, a ubiquitous saprotrophic-parasitic fungi on hardwood.</title>
        <authorList>
            <person name="Buettner E."/>
            <person name="Leonhardt S."/>
            <person name="Gebauer A.M."/>
            <person name="Liers C."/>
            <person name="Hofrichter M."/>
            <person name="Kellner H."/>
        </authorList>
    </citation>
    <scope>NUCLEOTIDE SEQUENCE [LARGE SCALE GENOMIC DNA]</scope>
    <source>
        <strain evidence="2 3">DSM 108379</strain>
    </source>
</reference>
<name>A0A4Z0Y4H0_9PEZI</name>
<dbReference type="InterPro" id="IPR011990">
    <property type="entry name" value="TPR-like_helical_dom_sf"/>
</dbReference>
<dbReference type="EMBL" id="SKBN01000364">
    <property type="protein sequence ID" value="TGJ78654.1"/>
    <property type="molecule type" value="Genomic_DNA"/>
</dbReference>
<comment type="caution">
    <text evidence="2">The sequence shown here is derived from an EMBL/GenBank/DDBJ whole genome shotgun (WGS) entry which is preliminary data.</text>
</comment>
<dbReference type="Gene3D" id="1.25.40.10">
    <property type="entry name" value="Tetratricopeptide repeat domain"/>
    <property type="match status" value="1"/>
</dbReference>
<keyword evidence="3" id="KW-1185">Reference proteome</keyword>
<dbReference type="AlphaFoldDB" id="A0A4Z0Y4H0"/>
<dbReference type="Proteomes" id="UP000297716">
    <property type="component" value="Unassembled WGS sequence"/>
</dbReference>
<accession>A0A4Z0Y4H0</accession>
<protein>
    <submittedName>
        <fullName evidence="2">Uncharacterized protein</fullName>
    </submittedName>
</protein>
<dbReference type="OrthoDB" id="185373at2759"/>
<gene>
    <name evidence="2" type="ORF">E0Z10_g10113</name>
</gene>
<evidence type="ECO:0000313" key="3">
    <source>
        <dbReference type="Proteomes" id="UP000297716"/>
    </source>
</evidence>
<sequence length="949" mass="105931">MSPPLPLPSKAAIRALRSIALGTSCAIGVIVDDRRRRISTLKTAVSNKQKLKSSRHYHHVSLEQLSWPLDAAAVGGPNLQWLERDGNELRNHLHVEMTDPETEILEDIECQDPFQDESSSKYVQIPQSPLLQSSEPEPTTSQYPPFLATHRTRTPLASQSMNNSSVSGAIKYPQPSSSAVLQQYHNTLILSIENFLASTDENRLDRAVSLFMSNSSAIRSSPLLDRWLELSVRLSQECQASGRWEDASRILTTIIGFGPLNEAQYFAYNPLPIIEFHLRRPDSSTPCSTESITSAAKVFLAKLEEKHEARGVHMEDAGKLLVLETLALQRFTLALHVYWRMLGWAQNPECFVRWAIGTFFQHGDHKTVVKIFLLHYSRLGPSSEDFNKNMDYVLGSVEAMRGLNAKRDSRGLSSNEISGKGKASVTMDYEAVACPLGSSSRYIENKIEIAVKVDDQEMAHLYANKVIRDYPEMKDDIALKLAVLKAKAGDWDSVLATFKQVKPNELAEPTAYDDDFIFILGIFAQSHSAAETQDFAMLFVRDMGKGFHPYMVTLIAKKHGEARDMKGFMAWLVLCSREGFALDAGFCNSVLYNCWAKWKVSYPELRMIHEKFMALNPRCSDAVTHRIMSQAAHRVGNGYNKVRPGKTITVNKLAFLGRTTNKRDIFEAMNHELTNDRPAAAFSIYKRAISHGMPFCSHCHRLAVLAALRGTDLGSGSALSMIQDAHAQGHEVGHAVSIFIRHQIDAFHGNPEDVIMHMRNLISRFESSQIIIDTAVLTHMATVCVKINQHEKAIALCHLARDRSGSPHLCFSLQSFKALASAYSQLLDIEGMSSLIDHLSESEFSTDKELLLHLKSIRRLVKKIDPTDAKAALLQVIERGVQQLAQSRAEARTQGKQISQETLRIVGDALADLQMNERTETRLSKLSTVTDETKPVISTKSILRSVAIG</sequence>
<evidence type="ECO:0000313" key="2">
    <source>
        <dbReference type="EMBL" id="TGJ78654.1"/>
    </source>
</evidence>